<protein>
    <recommendedName>
        <fullName evidence="3">Novel STAND NTPase 3 domain-containing protein</fullName>
    </recommendedName>
</protein>
<sequence>MNPFDLFRSMSCIIFIMHLLLLVHLGLASFPLHLCIEFFCPSTSQWFKRAQITCDFADKYYCLYDDNNRKYTEICQDTPTFDSAGHKVVIVGGIQGVDCEHDIYQPFKYWTNGSSTCAFKKTPCNAEGQIIYENGTTKTDRQCRCDYSRGYDFIKKPKSYCYCEPSKEDCSCYQKQCSYGFVLTPDYCCVNLSNWSMKSTCSMIPDNLDRDNKRLSMQISKRDDEKGIQSSPMPSIILSIIIGLVMIMIFVTALLTILIGMEIICQSHKVNPKDITELQKKRKDEWKREFCNEFVKTSAYSEILVSIRNEQCVIVSGPAGFGKSSSTFCAALNLEETEKFDLWIISDPGDILKYSLPDTKQIFFIDDAFGKYTVSQTKISWWSEHRCFIKDILKENKDLKLVMTCRSYIYHSENTIERIKPFCHVNLLSEQLKLTISERRTIVESYKEEKLKSLSDDVVMLYNFFPSLCSRYHEVPNNDTVEYFTFPVNYIAEEVEHFRIAFDPFYLALAVLVIYGNIVHTELFKFKATDFDGILKHLSNTLGYKEKPSKKILLSRFHALKDFYVIDKTTWFESLHENLFLMISHCISPYILPCVLLYGESSLIKERVRLESHRGKISKFDILVPENFATVFFQRLVIDLEKGKPEIVFSSSQHTLPEFRRLFITYLGNSSKKRLEEDKHQIAVHCFTKMGYNDYLRVLED</sequence>
<name>A0A8S3TQ22_MYTED</name>
<organism evidence="4 5">
    <name type="scientific">Mytilus edulis</name>
    <name type="common">Blue mussel</name>
    <dbReference type="NCBI Taxonomy" id="6550"/>
    <lineage>
        <taxon>Eukaryota</taxon>
        <taxon>Metazoa</taxon>
        <taxon>Spiralia</taxon>
        <taxon>Lophotrochozoa</taxon>
        <taxon>Mollusca</taxon>
        <taxon>Bivalvia</taxon>
        <taxon>Autobranchia</taxon>
        <taxon>Pteriomorphia</taxon>
        <taxon>Mytilida</taxon>
        <taxon>Mytiloidea</taxon>
        <taxon>Mytilidae</taxon>
        <taxon>Mytilinae</taxon>
        <taxon>Mytilus</taxon>
    </lineage>
</organism>
<dbReference type="InterPro" id="IPR027417">
    <property type="entry name" value="P-loop_NTPase"/>
</dbReference>
<dbReference type="EMBL" id="CAJPWZ010002206">
    <property type="protein sequence ID" value="CAG2233375.1"/>
    <property type="molecule type" value="Genomic_DNA"/>
</dbReference>
<evidence type="ECO:0000313" key="4">
    <source>
        <dbReference type="EMBL" id="CAG2233375.1"/>
    </source>
</evidence>
<keyword evidence="1" id="KW-1133">Transmembrane helix</keyword>
<dbReference type="OrthoDB" id="6084350at2759"/>
<evidence type="ECO:0000256" key="1">
    <source>
        <dbReference type="SAM" id="Phobius"/>
    </source>
</evidence>
<proteinExistence type="predicted"/>
<dbReference type="Proteomes" id="UP000683360">
    <property type="component" value="Unassembled WGS sequence"/>
</dbReference>
<dbReference type="InterPro" id="IPR049050">
    <property type="entry name" value="nSTAND3"/>
</dbReference>
<reference evidence="4" key="1">
    <citation type="submission" date="2021-03" db="EMBL/GenBank/DDBJ databases">
        <authorList>
            <person name="Bekaert M."/>
        </authorList>
    </citation>
    <scope>NUCLEOTIDE SEQUENCE</scope>
</reference>
<evidence type="ECO:0000259" key="3">
    <source>
        <dbReference type="Pfam" id="PF20720"/>
    </source>
</evidence>
<keyword evidence="1" id="KW-0812">Transmembrane</keyword>
<feature type="transmembrane region" description="Helical" evidence="1">
    <location>
        <begin position="236"/>
        <end position="259"/>
    </location>
</feature>
<dbReference type="Pfam" id="PF20720">
    <property type="entry name" value="nSTAND3"/>
    <property type="match status" value="1"/>
</dbReference>
<keyword evidence="5" id="KW-1185">Reference proteome</keyword>
<feature type="domain" description="Novel STAND NTPase 3" evidence="3">
    <location>
        <begin position="294"/>
        <end position="446"/>
    </location>
</feature>
<comment type="caution">
    <text evidence="4">The sequence shown here is derived from an EMBL/GenBank/DDBJ whole genome shotgun (WGS) entry which is preliminary data.</text>
</comment>
<dbReference type="AlphaFoldDB" id="A0A8S3TQ22"/>
<feature type="chain" id="PRO_5035798644" description="Novel STAND NTPase 3 domain-containing protein" evidence="2">
    <location>
        <begin position="29"/>
        <end position="701"/>
    </location>
</feature>
<keyword evidence="1" id="KW-0472">Membrane</keyword>
<feature type="signal peptide" evidence="2">
    <location>
        <begin position="1"/>
        <end position="28"/>
    </location>
</feature>
<evidence type="ECO:0000313" key="5">
    <source>
        <dbReference type="Proteomes" id="UP000683360"/>
    </source>
</evidence>
<accession>A0A8S3TQ22</accession>
<keyword evidence="2" id="KW-0732">Signal</keyword>
<evidence type="ECO:0000256" key="2">
    <source>
        <dbReference type="SAM" id="SignalP"/>
    </source>
</evidence>
<dbReference type="SUPFAM" id="SSF52540">
    <property type="entry name" value="P-loop containing nucleoside triphosphate hydrolases"/>
    <property type="match status" value="1"/>
</dbReference>
<gene>
    <name evidence="4" type="ORF">MEDL_46074</name>
</gene>